<comment type="subunit">
    <text evidence="2">UreD, UreF and UreG form a complex that acts as a GTP-hydrolysis-dependent molecular chaperone, activating the urease apoprotein by helping to assemble the nickel containing metallocenter of UreC. The UreE protein probably delivers the nickel.</text>
</comment>
<reference evidence="3 4" key="1">
    <citation type="submission" date="2024-09" db="EMBL/GenBank/DDBJ databases">
        <authorList>
            <person name="Lee S.D."/>
        </authorList>
    </citation>
    <scope>NUCLEOTIDE SEQUENCE [LARGE SCALE GENOMIC DNA]</scope>
    <source>
        <strain evidence="3 4">N8-3</strain>
    </source>
</reference>
<keyword evidence="2" id="KW-0963">Cytoplasm</keyword>
<evidence type="ECO:0000313" key="3">
    <source>
        <dbReference type="EMBL" id="MFC1421034.1"/>
    </source>
</evidence>
<comment type="function">
    <text evidence="2">Required for maturation of urease via the functional incorporation of the urease nickel metallocenter.</text>
</comment>
<keyword evidence="4" id="KW-1185">Reference proteome</keyword>
<comment type="similarity">
    <text evidence="2">Belongs to the UreD family.</text>
</comment>
<evidence type="ECO:0000256" key="1">
    <source>
        <dbReference type="ARBA" id="ARBA00023186"/>
    </source>
</evidence>
<dbReference type="EMBL" id="JBHFAB010000032">
    <property type="protein sequence ID" value="MFC1421034.1"/>
    <property type="molecule type" value="Genomic_DNA"/>
</dbReference>
<gene>
    <name evidence="2" type="primary">ureD</name>
    <name evidence="3" type="ORF">ACEZDE_30980</name>
</gene>
<comment type="caution">
    <text evidence="3">The sequence shown here is derived from an EMBL/GenBank/DDBJ whole genome shotgun (WGS) entry which is preliminary data.</text>
</comment>
<proteinExistence type="inferred from homology"/>
<organism evidence="3 4">
    <name type="scientific">Streptacidiphilus cavernicola</name>
    <dbReference type="NCBI Taxonomy" id="3342716"/>
    <lineage>
        <taxon>Bacteria</taxon>
        <taxon>Bacillati</taxon>
        <taxon>Actinomycetota</taxon>
        <taxon>Actinomycetes</taxon>
        <taxon>Kitasatosporales</taxon>
        <taxon>Streptomycetaceae</taxon>
        <taxon>Streptacidiphilus</taxon>
    </lineage>
</organism>
<sequence length="254" mass="26168">MTGPGPAGVHAVARITAAPDGRGGTALPLLAGDGPLALRRVPHPDPAAAQVAVVGAMAAPLGGDRLRIEVHVRAGARLRVGSTAATISLPSRTPAPAHYDLDLRIDDGAVLEWLPEPVVAATGSELRMTTRARIAPGGRLLLREEQILGRTGEPPGRISSRLTVSHPGTVLDQQTDTGVPGRNGPAVLADHRAFGQLLLCSDTLTYSQPTFDPRVEAALLPLACGTAALLTAVAPDGLLLRRALDHTTFATIAG</sequence>
<protein>
    <recommendedName>
        <fullName evidence="2">Urease accessory protein UreD</fullName>
    </recommendedName>
</protein>
<dbReference type="InterPro" id="IPR002669">
    <property type="entry name" value="UreD"/>
</dbReference>
<evidence type="ECO:0000313" key="4">
    <source>
        <dbReference type="Proteomes" id="UP001592531"/>
    </source>
</evidence>
<keyword evidence="2" id="KW-0996">Nickel insertion</keyword>
<comment type="subcellular location">
    <subcellularLocation>
        <location evidence="2">Cytoplasm</location>
    </subcellularLocation>
</comment>
<dbReference type="Proteomes" id="UP001592531">
    <property type="component" value="Unassembled WGS sequence"/>
</dbReference>
<dbReference type="Pfam" id="PF01774">
    <property type="entry name" value="UreD"/>
    <property type="match status" value="1"/>
</dbReference>
<dbReference type="RefSeq" id="WP_380543464.1">
    <property type="nucleotide sequence ID" value="NZ_JBHFAB010000032.1"/>
</dbReference>
<name>A0ABV6W4W9_9ACTN</name>
<evidence type="ECO:0000256" key="2">
    <source>
        <dbReference type="HAMAP-Rule" id="MF_01384"/>
    </source>
</evidence>
<dbReference type="HAMAP" id="MF_01384">
    <property type="entry name" value="UreD"/>
    <property type="match status" value="1"/>
</dbReference>
<accession>A0ABV6W4W9</accession>
<keyword evidence="1 2" id="KW-0143">Chaperone</keyword>